<sequence>MEVGELSPVGILGSGHIWTEQDVKTLQGPLPVSASRTVTAGRKVKAEHSGCAFTFTLRPAVTECGKQTARDLTDTRIMVTRVNIGLLSAALRLVTRCFYPGYRHRWSLESSLCDSSPATKQRRCSDSDRCRYRCSVAKMSDSEEDLSVEEGRMDAREKSPQKTTNHSCKEICCKAKNCRCPQTKKASLQHIQSHLHWEVPARKNAKASSAAEEARGTPQENEINMSKLSSKQETISIDRPIKKEILSPKKPKKKMAILRSCFR</sequence>
<organism evidence="2 3">
    <name type="scientific">Ranitomeya imitator</name>
    <name type="common">mimic poison frog</name>
    <dbReference type="NCBI Taxonomy" id="111125"/>
    <lineage>
        <taxon>Eukaryota</taxon>
        <taxon>Metazoa</taxon>
        <taxon>Chordata</taxon>
        <taxon>Craniata</taxon>
        <taxon>Vertebrata</taxon>
        <taxon>Euteleostomi</taxon>
        <taxon>Amphibia</taxon>
        <taxon>Batrachia</taxon>
        <taxon>Anura</taxon>
        <taxon>Neobatrachia</taxon>
        <taxon>Hyloidea</taxon>
        <taxon>Dendrobatidae</taxon>
        <taxon>Dendrobatinae</taxon>
        <taxon>Ranitomeya</taxon>
    </lineage>
</organism>
<dbReference type="EMBL" id="CAUEEQ010044266">
    <property type="protein sequence ID" value="CAJ0957893.1"/>
    <property type="molecule type" value="Genomic_DNA"/>
</dbReference>
<evidence type="ECO:0008006" key="4">
    <source>
        <dbReference type="Google" id="ProtNLM"/>
    </source>
</evidence>
<keyword evidence="3" id="KW-1185">Reference proteome</keyword>
<evidence type="ECO:0000256" key="1">
    <source>
        <dbReference type="SAM" id="MobiDB-lite"/>
    </source>
</evidence>
<reference evidence="2" key="1">
    <citation type="submission" date="2023-07" db="EMBL/GenBank/DDBJ databases">
        <authorList>
            <person name="Stuckert A."/>
        </authorList>
    </citation>
    <scope>NUCLEOTIDE SEQUENCE</scope>
</reference>
<protein>
    <recommendedName>
        <fullName evidence="4">C2H2-type domain-containing protein</fullName>
    </recommendedName>
</protein>
<gene>
    <name evidence="2" type="ORF">RIMI_LOCUS16085634</name>
</gene>
<accession>A0ABN9M3C9</accession>
<feature type="region of interest" description="Disordered" evidence="1">
    <location>
        <begin position="202"/>
        <end position="250"/>
    </location>
</feature>
<dbReference type="Proteomes" id="UP001176940">
    <property type="component" value="Unassembled WGS sequence"/>
</dbReference>
<name>A0ABN9M3C9_9NEOB</name>
<evidence type="ECO:0000313" key="2">
    <source>
        <dbReference type="EMBL" id="CAJ0957893.1"/>
    </source>
</evidence>
<comment type="caution">
    <text evidence="2">The sequence shown here is derived from an EMBL/GenBank/DDBJ whole genome shotgun (WGS) entry which is preliminary data.</text>
</comment>
<feature type="compositionally biased region" description="Polar residues" evidence="1">
    <location>
        <begin position="218"/>
        <end position="235"/>
    </location>
</feature>
<proteinExistence type="predicted"/>
<evidence type="ECO:0000313" key="3">
    <source>
        <dbReference type="Proteomes" id="UP001176940"/>
    </source>
</evidence>